<organism evidence="2 3">
    <name type="scientific">Rhizopus delemar</name>
    <dbReference type="NCBI Taxonomy" id="936053"/>
    <lineage>
        <taxon>Eukaryota</taxon>
        <taxon>Fungi</taxon>
        <taxon>Fungi incertae sedis</taxon>
        <taxon>Mucoromycota</taxon>
        <taxon>Mucoromycotina</taxon>
        <taxon>Mucoromycetes</taxon>
        <taxon>Mucorales</taxon>
        <taxon>Mucorineae</taxon>
        <taxon>Rhizopodaceae</taxon>
        <taxon>Rhizopus</taxon>
    </lineage>
</organism>
<protein>
    <submittedName>
        <fullName evidence="2">Uncharacterized protein</fullName>
    </submittedName>
</protein>
<name>A0A9P6XNL2_9FUNG</name>
<sequence length="95" mass="9664">MPTPNPPVLTSTDNANGDHIPGGIRRASISATNRCMATDADGSGLPASAASTRRHCAINAFRPASEDGITASSRPANVQPPYCARLPSLPAQPAG</sequence>
<evidence type="ECO:0000256" key="1">
    <source>
        <dbReference type="SAM" id="MobiDB-lite"/>
    </source>
</evidence>
<dbReference type="AlphaFoldDB" id="A0A9P6XNL2"/>
<reference evidence="2 3" key="1">
    <citation type="journal article" date="2020" name="Microb. Genom.">
        <title>Genetic diversity of clinical and environmental Mucorales isolates obtained from an investigation of mucormycosis cases among solid organ transplant recipients.</title>
        <authorList>
            <person name="Nguyen M.H."/>
            <person name="Kaul D."/>
            <person name="Muto C."/>
            <person name="Cheng S.J."/>
            <person name="Richter R.A."/>
            <person name="Bruno V.M."/>
            <person name="Liu G."/>
            <person name="Beyhan S."/>
            <person name="Sundermann A.J."/>
            <person name="Mounaud S."/>
            <person name="Pasculle A.W."/>
            <person name="Nierman W.C."/>
            <person name="Driscoll E."/>
            <person name="Cumbie R."/>
            <person name="Clancy C.J."/>
            <person name="Dupont C.L."/>
        </authorList>
    </citation>
    <scope>NUCLEOTIDE SEQUENCE [LARGE SCALE GENOMIC DNA]</scope>
    <source>
        <strain evidence="2 3">GL24</strain>
    </source>
</reference>
<evidence type="ECO:0000313" key="3">
    <source>
        <dbReference type="Proteomes" id="UP000740926"/>
    </source>
</evidence>
<dbReference type="EMBL" id="JAANIU010015981">
    <property type="protein sequence ID" value="KAG1529203.1"/>
    <property type="molecule type" value="Genomic_DNA"/>
</dbReference>
<feature type="region of interest" description="Disordered" evidence="1">
    <location>
        <begin position="1"/>
        <end position="21"/>
    </location>
</feature>
<evidence type="ECO:0000313" key="2">
    <source>
        <dbReference type="EMBL" id="KAG1529203.1"/>
    </source>
</evidence>
<dbReference type="Proteomes" id="UP000740926">
    <property type="component" value="Unassembled WGS sequence"/>
</dbReference>
<comment type="caution">
    <text evidence="2">The sequence shown here is derived from an EMBL/GenBank/DDBJ whole genome shotgun (WGS) entry which is preliminary data.</text>
</comment>
<accession>A0A9P6XNL2</accession>
<keyword evidence="3" id="KW-1185">Reference proteome</keyword>
<proteinExistence type="predicted"/>
<gene>
    <name evidence="2" type="ORF">G6F50_018157</name>
</gene>
<feature type="region of interest" description="Disordered" evidence="1">
    <location>
        <begin position="67"/>
        <end position="95"/>
    </location>
</feature>